<sequence length="403" mass="45447">MKEDHFVVINTGSSVVKVVKGVHDTNKTPQLTIPTLVGKEVLEQKDNDNADLEEENQEAIKKGKQYVFGPQLDEPASELSLIRPVERGWIEDWEALEQLWRHILVKELKIKRSKNDSPVLLTIPTFWPKDYRERITQFFFETMNVPGLYLAEEPLMALYGCGIVSGTVIDIGHTYTEITPIIDNTVQYHAAQVLPLGGRDIDQYLVELLKQDSELCLAYGEEIPVEFARFVKESEICAMNVEPTDEVKDRAEIEYKSKKFMIGDARFRCAEPLFDPSLVGVQCLSLPEAIHLAIFSCEPEKRATLWENVILTGGVSKLKGLKDSLQSSLSPFLANSENLGDNQNREVKFGKIPDYFTQLKERTEFASFLGASIVAKLVFPDPKSHITKVDYNESGPSIIHTKG</sequence>
<comment type="similarity">
    <text evidence="1">Belongs to the actin family.</text>
</comment>
<keyword evidence="3" id="KW-1185">Reference proteome</keyword>
<dbReference type="InParanoid" id="A0A1Y1YCG2"/>
<gene>
    <name evidence="2" type="ORF">K493DRAFT_260307</name>
</gene>
<dbReference type="CDD" id="cd10208">
    <property type="entry name" value="ASKHA_NBD_ScArp9-like"/>
    <property type="match status" value="1"/>
</dbReference>
<dbReference type="GO" id="GO:0000902">
    <property type="term" value="P:cell morphogenesis"/>
    <property type="evidence" value="ECO:0007669"/>
    <property type="project" value="InterPro"/>
</dbReference>
<reference evidence="2 3" key="1">
    <citation type="submission" date="2016-07" db="EMBL/GenBank/DDBJ databases">
        <title>Pervasive Adenine N6-methylation of Active Genes in Fungi.</title>
        <authorList>
            <consortium name="DOE Joint Genome Institute"/>
            <person name="Mondo S.J."/>
            <person name="Dannebaum R.O."/>
            <person name="Kuo R.C."/>
            <person name="Labutti K."/>
            <person name="Haridas S."/>
            <person name="Kuo A."/>
            <person name="Salamov A."/>
            <person name="Ahrendt S.R."/>
            <person name="Lipzen A."/>
            <person name="Sullivan W."/>
            <person name="Andreopoulos W.B."/>
            <person name="Clum A."/>
            <person name="Lindquist E."/>
            <person name="Daum C."/>
            <person name="Ramamoorthy G.K."/>
            <person name="Gryganskyi A."/>
            <person name="Culley D."/>
            <person name="Magnuson J.K."/>
            <person name="James T.Y."/>
            <person name="O'Malley M.A."/>
            <person name="Stajich J.E."/>
            <person name="Spatafora J.W."/>
            <person name="Visel A."/>
            <person name="Grigoriev I.V."/>
        </authorList>
    </citation>
    <scope>NUCLEOTIDE SEQUENCE [LARGE SCALE GENOMIC DNA]</scope>
    <source>
        <strain evidence="2 3">CBS 931.73</strain>
    </source>
</reference>
<evidence type="ECO:0000256" key="1">
    <source>
        <dbReference type="RuleBase" id="RU000487"/>
    </source>
</evidence>
<dbReference type="FunCoup" id="A0A1Y1YCG2">
    <property type="interactions" value="21"/>
</dbReference>
<dbReference type="OrthoDB" id="74201at2759"/>
<dbReference type="InterPro" id="IPR004000">
    <property type="entry name" value="Actin"/>
</dbReference>
<accession>A0A1Y1YCG2</accession>
<dbReference type="Gene3D" id="3.90.640.10">
    <property type="entry name" value="Actin, Chain A, domain 4"/>
    <property type="match status" value="1"/>
</dbReference>
<dbReference type="InterPro" id="IPR043129">
    <property type="entry name" value="ATPase_NBD"/>
</dbReference>
<dbReference type="Pfam" id="PF00022">
    <property type="entry name" value="Actin"/>
    <property type="match status" value="2"/>
</dbReference>
<dbReference type="InterPro" id="IPR004753">
    <property type="entry name" value="MreB"/>
</dbReference>
<dbReference type="EMBL" id="MCFE01000171">
    <property type="protein sequence ID" value="ORX95623.1"/>
    <property type="molecule type" value="Genomic_DNA"/>
</dbReference>
<dbReference type="PRINTS" id="PR01652">
    <property type="entry name" value="SHAPEPROTEIN"/>
</dbReference>
<proteinExistence type="inferred from homology"/>
<dbReference type="Gene3D" id="3.30.420.40">
    <property type="match status" value="3"/>
</dbReference>
<dbReference type="SMART" id="SM00268">
    <property type="entry name" value="ACTIN"/>
    <property type="match status" value="1"/>
</dbReference>
<evidence type="ECO:0000313" key="3">
    <source>
        <dbReference type="Proteomes" id="UP000193498"/>
    </source>
</evidence>
<dbReference type="Proteomes" id="UP000193498">
    <property type="component" value="Unassembled WGS sequence"/>
</dbReference>
<evidence type="ECO:0000313" key="2">
    <source>
        <dbReference type="EMBL" id="ORX95623.1"/>
    </source>
</evidence>
<dbReference type="SUPFAM" id="SSF53067">
    <property type="entry name" value="Actin-like ATPase domain"/>
    <property type="match status" value="2"/>
</dbReference>
<protein>
    <submittedName>
        <fullName evidence="2">Actin-domain-containing protein</fullName>
    </submittedName>
</protein>
<comment type="caution">
    <text evidence="2">The sequence shown here is derived from an EMBL/GenBank/DDBJ whole genome shotgun (WGS) entry which is preliminary data.</text>
</comment>
<name>A0A1Y1YCG2_9FUNG</name>
<dbReference type="AlphaFoldDB" id="A0A1Y1YCG2"/>
<dbReference type="STRING" id="1314790.A0A1Y1YCG2"/>
<dbReference type="PANTHER" id="PTHR11937">
    <property type="entry name" value="ACTIN"/>
    <property type="match status" value="1"/>
</dbReference>
<organism evidence="2 3">
    <name type="scientific">Basidiobolus meristosporus CBS 931.73</name>
    <dbReference type="NCBI Taxonomy" id="1314790"/>
    <lineage>
        <taxon>Eukaryota</taxon>
        <taxon>Fungi</taxon>
        <taxon>Fungi incertae sedis</taxon>
        <taxon>Zoopagomycota</taxon>
        <taxon>Entomophthoromycotina</taxon>
        <taxon>Basidiobolomycetes</taxon>
        <taxon>Basidiobolales</taxon>
        <taxon>Basidiobolaceae</taxon>
        <taxon>Basidiobolus</taxon>
    </lineage>
</organism>